<evidence type="ECO:0000313" key="2">
    <source>
        <dbReference type="Proteomes" id="UP000221339"/>
    </source>
</evidence>
<name>A0A0K1LM73_9CAUD</name>
<organism evidence="1 2">
    <name type="scientific">Caulobacter phage Seuss</name>
    <dbReference type="NCBI Taxonomy" id="1675601"/>
    <lineage>
        <taxon>Viruses</taxon>
        <taxon>Duplodnaviria</taxon>
        <taxon>Heunggongvirae</taxon>
        <taxon>Uroviricota</taxon>
        <taxon>Caudoviricetes</taxon>
        <taxon>Seussvirus</taxon>
        <taxon>Seussvirus seuss</taxon>
    </lineage>
</organism>
<gene>
    <name evidence="1" type="ORF">CPT_Seuss75</name>
</gene>
<dbReference type="Proteomes" id="UP000221339">
    <property type="component" value="Segment"/>
</dbReference>
<reference evidence="1 2" key="1">
    <citation type="journal article" date="2015" name="Genome Announc.">
        <title>Complete Genome Sequence of Caulobacter crescentus Siphophage Seuss.</title>
        <authorList>
            <person name="Sloan J.M."/>
            <person name="Keene J.L."/>
            <person name="Cahill J.L."/>
            <person name="Rasche E.S."/>
            <person name="Kuty Everett G.F."/>
        </authorList>
    </citation>
    <scope>NUCLEOTIDE SEQUENCE [LARGE SCALE GENOMIC DNA]</scope>
</reference>
<dbReference type="EMBL" id="KT001914">
    <property type="protein sequence ID" value="AKU43601.1"/>
    <property type="molecule type" value="Genomic_DNA"/>
</dbReference>
<accession>A0A0K1LM73</accession>
<protein>
    <submittedName>
        <fullName evidence="1">Uncharacterized protein</fullName>
    </submittedName>
</protein>
<keyword evidence="2" id="KW-1185">Reference proteome</keyword>
<sequence>MIVSRYGLHIAEGIPFLLQRSGAINLISPDLPCPFQAHIRPRNERCPHDFNLNAVDPAPAWVSEPLVQAFLPTPGTSAVWVYDPDNKLGPTIAALRRLSSPTYDSTTAIWMKATEWVKKLYEVTNLGPMVFTSAEVNHTEAVNRHAAVARACNRRLVVIARERMPLFDMKRVEPFDLDLSQPFERIGAGLLRSYMEDVQNGRIS</sequence>
<proteinExistence type="predicted"/>
<evidence type="ECO:0000313" key="1">
    <source>
        <dbReference type="EMBL" id="AKU43601.1"/>
    </source>
</evidence>